<dbReference type="GO" id="GO:0006352">
    <property type="term" value="P:DNA-templated transcription initiation"/>
    <property type="evidence" value="ECO:0007669"/>
    <property type="project" value="InterPro"/>
</dbReference>
<evidence type="ECO:0000259" key="5">
    <source>
        <dbReference type="Pfam" id="PF08281"/>
    </source>
</evidence>
<dbReference type="InterPro" id="IPR014284">
    <property type="entry name" value="RNA_pol_sigma-70_dom"/>
</dbReference>
<evidence type="ECO:0000313" key="7">
    <source>
        <dbReference type="Proteomes" id="UP000215214"/>
    </source>
</evidence>
<gene>
    <name evidence="6" type="ORF">TJEJU_2217</name>
</gene>
<sequence length="188" mass="22104">MNQISDETLWKSLKEGDLKSFSVLFKKFYPSLHSYGLKISKDEALTEDALQDFFVYIYEHKKNLSDLQSIAPYLFASFRRFIIKKISKTKKYTIIRNIDTNIVDISFTPEEFITKQESLTFRNKNLAKLINQLPKRQKEVIYLKFNCDFKPTEIAETMGINYQSVINTLHKAIKNLREEESIVKLLNS</sequence>
<evidence type="ECO:0000256" key="4">
    <source>
        <dbReference type="ARBA" id="ARBA00023163"/>
    </source>
</evidence>
<dbReference type="PANTHER" id="PTHR43133:SF46">
    <property type="entry name" value="RNA POLYMERASE SIGMA-70 FACTOR ECF SUBFAMILY"/>
    <property type="match status" value="1"/>
</dbReference>
<dbReference type="Proteomes" id="UP000215214">
    <property type="component" value="Chromosome TJEJU"/>
</dbReference>
<evidence type="ECO:0000256" key="1">
    <source>
        <dbReference type="ARBA" id="ARBA00010641"/>
    </source>
</evidence>
<keyword evidence="2" id="KW-0805">Transcription regulation</keyword>
<dbReference type="Gene3D" id="1.10.10.10">
    <property type="entry name" value="Winged helix-like DNA-binding domain superfamily/Winged helix DNA-binding domain"/>
    <property type="match status" value="1"/>
</dbReference>
<dbReference type="InterPro" id="IPR013324">
    <property type="entry name" value="RNA_pol_sigma_r3/r4-like"/>
</dbReference>
<dbReference type="InterPro" id="IPR013325">
    <property type="entry name" value="RNA_pol_sigma_r2"/>
</dbReference>
<evidence type="ECO:0000256" key="3">
    <source>
        <dbReference type="ARBA" id="ARBA00023082"/>
    </source>
</evidence>
<name>A0A238UA88_9FLAO</name>
<dbReference type="InterPro" id="IPR039425">
    <property type="entry name" value="RNA_pol_sigma-70-like"/>
</dbReference>
<dbReference type="CDD" id="cd06171">
    <property type="entry name" value="Sigma70_r4"/>
    <property type="match status" value="1"/>
</dbReference>
<dbReference type="GO" id="GO:0016987">
    <property type="term" value="F:sigma factor activity"/>
    <property type="evidence" value="ECO:0007669"/>
    <property type="project" value="UniProtKB-KW"/>
</dbReference>
<comment type="similarity">
    <text evidence="1">Belongs to the sigma-70 factor family. ECF subfamily.</text>
</comment>
<accession>A0A238UA88</accession>
<keyword evidence="3" id="KW-0731">Sigma factor</keyword>
<evidence type="ECO:0000313" key="6">
    <source>
        <dbReference type="EMBL" id="SNR15906.1"/>
    </source>
</evidence>
<dbReference type="Pfam" id="PF08281">
    <property type="entry name" value="Sigma70_r4_2"/>
    <property type="match status" value="1"/>
</dbReference>
<protein>
    <submittedName>
        <fullName evidence="6">RNA polymerase ECF-type sigma factor</fullName>
    </submittedName>
</protein>
<dbReference type="GO" id="GO:0003677">
    <property type="term" value="F:DNA binding"/>
    <property type="evidence" value="ECO:0007669"/>
    <property type="project" value="InterPro"/>
</dbReference>
<dbReference type="InterPro" id="IPR013249">
    <property type="entry name" value="RNA_pol_sigma70_r4_t2"/>
</dbReference>
<dbReference type="EMBL" id="LT899436">
    <property type="protein sequence ID" value="SNR15906.1"/>
    <property type="molecule type" value="Genomic_DNA"/>
</dbReference>
<organism evidence="6 7">
    <name type="scientific">Tenacibaculum jejuense</name>
    <dbReference type="NCBI Taxonomy" id="584609"/>
    <lineage>
        <taxon>Bacteria</taxon>
        <taxon>Pseudomonadati</taxon>
        <taxon>Bacteroidota</taxon>
        <taxon>Flavobacteriia</taxon>
        <taxon>Flavobacteriales</taxon>
        <taxon>Flavobacteriaceae</taxon>
        <taxon>Tenacibaculum</taxon>
    </lineage>
</organism>
<proteinExistence type="inferred from homology"/>
<dbReference type="AlphaFoldDB" id="A0A238UA88"/>
<dbReference type="SUPFAM" id="SSF88946">
    <property type="entry name" value="Sigma2 domain of RNA polymerase sigma factors"/>
    <property type="match status" value="1"/>
</dbReference>
<dbReference type="OrthoDB" id="9150024at2"/>
<reference evidence="6 7" key="1">
    <citation type="submission" date="2017-07" db="EMBL/GenBank/DDBJ databases">
        <authorList>
            <person name="Sun Z.S."/>
            <person name="Albrecht U."/>
            <person name="Echele G."/>
            <person name="Lee C.C."/>
        </authorList>
    </citation>
    <scope>NUCLEOTIDE SEQUENCE [LARGE SCALE GENOMIC DNA]</scope>
    <source>
        <strain evidence="7">type strain: KCTC 22618</strain>
    </source>
</reference>
<dbReference type="Gene3D" id="1.10.1740.10">
    <property type="match status" value="1"/>
</dbReference>
<dbReference type="KEGG" id="tje:TJEJU_2217"/>
<dbReference type="PANTHER" id="PTHR43133">
    <property type="entry name" value="RNA POLYMERASE ECF-TYPE SIGMA FACTO"/>
    <property type="match status" value="1"/>
</dbReference>
<feature type="domain" description="RNA polymerase sigma factor 70 region 4 type 2" evidence="5">
    <location>
        <begin position="125"/>
        <end position="176"/>
    </location>
</feature>
<evidence type="ECO:0000256" key="2">
    <source>
        <dbReference type="ARBA" id="ARBA00023015"/>
    </source>
</evidence>
<keyword evidence="7" id="KW-1185">Reference proteome</keyword>
<keyword evidence="4" id="KW-0804">Transcription</keyword>
<dbReference type="InterPro" id="IPR036388">
    <property type="entry name" value="WH-like_DNA-bd_sf"/>
</dbReference>
<dbReference type="RefSeq" id="WP_095072048.1">
    <property type="nucleotide sequence ID" value="NZ_LT899436.1"/>
</dbReference>
<dbReference type="SUPFAM" id="SSF88659">
    <property type="entry name" value="Sigma3 and sigma4 domains of RNA polymerase sigma factors"/>
    <property type="match status" value="1"/>
</dbReference>
<dbReference type="NCBIfam" id="TIGR02937">
    <property type="entry name" value="sigma70-ECF"/>
    <property type="match status" value="1"/>
</dbReference>